<feature type="domain" description="PGG" evidence="10">
    <location>
        <begin position="402"/>
        <end position="508"/>
    </location>
</feature>
<evidence type="ECO:0000256" key="2">
    <source>
        <dbReference type="ARBA" id="ARBA00022692"/>
    </source>
</evidence>
<dbReference type="Proteomes" id="UP000298416">
    <property type="component" value="Unassembled WGS sequence"/>
</dbReference>
<evidence type="ECO:0000256" key="5">
    <source>
        <dbReference type="ARBA" id="ARBA00023043"/>
    </source>
</evidence>
<proteinExistence type="predicted"/>
<sequence length="600" mass="66620">MDRRLQESVTRGDVQALRELNHLNENLMKQSALGSHSHNNNTILHLAAMLGHVDYAAEVVAAWPEMAAAENAELETPLHQASRQGHLEIVKLLLDTDPRVAYKLNSRNESVFFAACQAGRLLVAKHLAESFPALLLLEFDTELTSLHVAASSGYTEIVKEIVNRRPDLAWRKSPQGWTPLHLACSKGHLEITRELVKLDSDLCLIQDGEGRTPLHCAAIKGRINIIDEILSLSLELFEATTKNGETVLHLAVRNNQYEVVKYLTESLNMTKLLNMQENDGNTVLHLATAGKLTAMVIYLLKIGIEVNCLNGKGYTALDVVESDASNSGALAIVPALLEAGAKRCDQLSPGMRDIQQLVESSSRRFSEVSHRKALPWPNTTPQHHRTRCKNRHRASKLELQNEGLRNARKTVTIVAVLIATVTFAAGINPPGGFSQGNGKALRGDRAAFKVFMVCNIAALFLSVGVVNVLVSIIPITRRTMMKLMSATHKVMWLSTLFMTAAYIAAIWTIMPEDKGARWVSVELLVFGGGCSSVVFSGLAWLLVRHWYNKYKWRKAKLNRIKEESPHSSVSRVDELRMTRRNHDSSTNSDVDSSDHGYHLY</sequence>
<dbReference type="OrthoDB" id="20872at2759"/>
<dbReference type="Pfam" id="PF12796">
    <property type="entry name" value="Ank_2"/>
    <property type="match status" value="2"/>
</dbReference>
<gene>
    <name evidence="11" type="ORF">SASPL_150943</name>
</gene>
<keyword evidence="4 9" id="KW-1133">Transmembrane helix</keyword>
<name>A0A8X8W702_SALSN</name>
<evidence type="ECO:0000256" key="7">
    <source>
        <dbReference type="PROSITE-ProRule" id="PRU00023"/>
    </source>
</evidence>
<feature type="compositionally biased region" description="Basic residues" evidence="8">
    <location>
        <begin position="382"/>
        <end position="391"/>
    </location>
</feature>
<dbReference type="SUPFAM" id="SSF48403">
    <property type="entry name" value="Ankyrin repeat"/>
    <property type="match status" value="1"/>
</dbReference>
<dbReference type="AlphaFoldDB" id="A0A8X8W702"/>
<dbReference type="PROSITE" id="PS50088">
    <property type="entry name" value="ANK_REPEAT"/>
    <property type="match status" value="5"/>
</dbReference>
<evidence type="ECO:0000313" key="12">
    <source>
        <dbReference type="Proteomes" id="UP000298416"/>
    </source>
</evidence>
<evidence type="ECO:0000256" key="4">
    <source>
        <dbReference type="ARBA" id="ARBA00022989"/>
    </source>
</evidence>
<reference evidence="11" key="2">
    <citation type="submission" date="2020-08" db="EMBL/GenBank/DDBJ databases">
        <title>Plant Genome Project.</title>
        <authorList>
            <person name="Zhang R.-G."/>
        </authorList>
    </citation>
    <scope>NUCLEOTIDE SEQUENCE</scope>
    <source>
        <strain evidence="11">Huo1</strain>
        <tissue evidence="11">Leaf</tissue>
    </source>
</reference>
<feature type="repeat" description="ANK" evidence="7">
    <location>
        <begin position="279"/>
        <end position="311"/>
    </location>
</feature>
<dbReference type="PRINTS" id="PR01415">
    <property type="entry name" value="ANKYRIN"/>
</dbReference>
<keyword evidence="2 9" id="KW-0812">Transmembrane</keyword>
<feature type="repeat" description="ANK" evidence="7">
    <location>
        <begin position="73"/>
        <end position="105"/>
    </location>
</feature>
<protein>
    <recommendedName>
        <fullName evidence="10">PGG domain-containing protein</fullName>
    </recommendedName>
</protein>
<feature type="repeat" description="ANK" evidence="7">
    <location>
        <begin position="209"/>
        <end position="241"/>
    </location>
</feature>
<feature type="transmembrane region" description="Helical" evidence="9">
    <location>
        <begin position="447"/>
        <end position="470"/>
    </location>
</feature>
<evidence type="ECO:0000313" key="11">
    <source>
        <dbReference type="EMBL" id="KAG6389475.1"/>
    </source>
</evidence>
<organism evidence="11">
    <name type="scientific">Salvia splendens</name>
    <name type="common">Scarlet sage</name>
    <dbReference type="NCBI Taxonomy" id="180675"/>
    <lineage>
        <taxon>Eukaryota</taxon>
        <taxon>Viridiplantae</taxon>
        <taxon>Streptophyta</taxon>
        <taxon>Embryophyta</taxon>
        <taxon>Tracheophyta</taxon>
        <taxon>Spermatophyta</taxon>
        <taxon>Magnoliopsida</taxon>
        <taxon>eudicotyledons</taxon>
        <taxon>Gunneridae</taxon>
        <taxon>Pentapetalae</taxon>
        <taxon>asterids</taxon>
        <taxon>lamiids</taxon>
        <taxon>Lamiales</taxon>
        <taxon>Lamiaceae</taxon>
        <taxon>Nepetoideae</taxon>
        <taxon>Mentheae</taxon>
        <taxon>Salviinae</taxon>
        <taxon>Salvia</taxon>
        <taxon>Salvia subgen. Calosphace</taxon>
        <taxon>core Calosphace</taxon>
    </lineage>
</organism>
<feature type="region of interest" description="Disordered" evidence="8">
    <location>
        <begin position="571"/>
        <end position="600"/>
    </location>
</feature>
<keyword evidence="5 7" id="KW-0040">ANK repeat</keyword>
<feature type="compositionally biased region" description="Basic and acidic residues" evidence="8">
    <location>
        <begin position="571"/>
        <end position="583"/>
    </location>
</feature>
<dbReference type="Pfam" id="PF00023">
    <property type="entry name" value="Ank"/>
    <property type="match status" value="2"/>
</dbReference>
<keyword evidence="3" id="KW-0677">Repeat</keyword>
<evidence type="ECO:0000259" key="10">
    <source>
        <dbReference type="Pfam" id="PF13962"/>
    </source>
</evidence>
<feature type="transmembrane region" description="Helical" evidence="9">
    <location>
        <begin position="410"/>
        <end position="427"/>
    </location>
</feature>
<feature type="region of interest" description="Disordered" evidence="8">
    <location>
        <begin position="369"/>
        <end position="391"/>
    </location>
</feature>
<dbReference type="Gene3D" id="1.25.40.20">
    <property type="entry name" value="Ankyrin repeat-containing domain"/>
    <property type="match status" value="1"/>
</dbReference>
<evidence type="ECO:0000256" key="1">
    <source>
        <dbReference type="ARBA" id="ARBA00004141"/>
    </source>
</evidence>
<dbReference type="GO" id="GO:0005886">
    <property type="term" value="C:plasma membrane"/>
    <property type="evidence" value="ECO:0007669"/>
    <property type="project" value="TreeGrafter"/>
</dbReference>
<dbReference type="PROSITE" id="PS50297">
    <property type="entry name" value="ANK_REP_REGION"/>
    <property type="match status" value="5"/>
</dbReference>
<dbReference type="SMART" id="SM00248">
    <property type="entry name" value="ANK"/>
    <property type="match status" value="9"/>
</dbReference>
<keyword evidence="12" id="KW-1185">Reference proteome</keyword>
<evidence type="ECO:0000256" key="8">
    <source>
        <dbReference type="SAM" id="MobiDB-lite"/>
    </source>
</evidence>
<dbReference type="EMBL" id="PNBA02000020">
    <property type="protein sequence ID" value="KAG6389475.1"/>
    <property type="molecule type" value="Genomic_DNA"/>
</dbReference>
<dbReference type="InterPro" id="IPR002110">
    <property type="entry name" value="Ankyrin_rpt"/>
</dbReference>
<evidence type="ECO:0000256" key="9">
    <source>
        <dbReference type="SAM" id="Phobius"/>
    </source>
</evidence>
<evidence type="ECO:0000256" key="3">
    <source>
        <dbReference type="ARBA" id="ARBA00022737"/>
    </source>
</evidence>
<keyword evidence="6 9" id="KW-0472">Membrane</keyword>
<comment type="subcellular location">
    <subcellularLocation>
        <location evidence="1">Membrane</location>
        <topology evidence="1">Multi-pass membrane protein</topology>
    </subcellularLocation>
</comment>
<dbReference type="InterPro" id="IPR026961">
    <property type="entry name" value="PGG_dom"/>
</dbReference>
<comment type="caution">
    <text evidence="11">The sequence shown here is derived from an EMBL/GenBank/DDBJ whole genome shotgun (WGS) entry which is preliminary data.</text>
</comment>
<dbReference type="Pfam" id="PF13962">
    <property type="entry name" value="PGG"/>
    <property type="match status" value="1"/>
</dbReference>
<evidence type="ECO:0000256" key="6">
    <source>
        <dbReference type="ARBA" id="ARBA00023136"/>
    </source>
</evidence>
<dbReference type="InterPro" id="IPR036770">
    <property type="entry name" value="Ankyrin_rpt-contain_sf"/>
</dbReference>
<feature type="transmembrane region" description="Helical" evidence="9">
    <location>
        <begin position="490"/>
        <end position="511"/>
    </location>
</feature>
<accession>A0A8X8W702</accession>
<dbReference type="PANTHER" id="PTHR24186">
    <property type="entry name" value="PROTEIN PHOSPHATASE 1 REGULATORY SUBUNIT"/>
    <property type="match status" value="1"/>
</dbReference>
<feature type="repeat" description="ANK" evidence="7">
    <location>
        <begin position="243"/>
        <end position="265"/>
    </location>
</feature>
<reference evidence="11" key="1">
    <citation type="submission" date="2018-01" db="EMBL/GenBank/DDBJ databases">
        <authorList>
            <person name="Mao J.F."/>
        </authorList>
    </citation>
    <scope>NUCLEOTIDE SEQUENCE</scope>
    <source>
        <strain evidence="11">Huo1</strain>
        <tissue evidence="11">Leaf</tissue>
    </source>
</reference>
<feature type="transmembrane region" description="Helical" evidence="9">
    <location>
        <begin position="523"/>
        <end position="543"/>
    </location>
</feature>
<feature type="repeat" description="ANK" evidence="7">
    <location>
        <begin position="175"/>
        <end position="207"/>
    </location>
</feature>
<dbReference type="PANTHER" id="PTHR24186:SF37">
    <property type="entry name" value="PGG DOMAIN-CONTAINING PROTEIN"/>
    <property type="match status" value="1"/>
</dbReference>